<dbReference type="Pfam" id="PF04695">
    <property type="entry name" value="Pex14_N"/>
    <property type="match status" value="1"/>
</dbReference>
<evidence type="ECO:0000259" key="13">
    <source>
        <dbReference type="Pfam" id="PF04695"/>
    </source>
</evidence>
<feature type="compositionally biased region" description="Acidic residues" evidence="12">
    <location>
        <begin position="277"/>
        <end position="292"/>
    </location>
</feature>
<evidence type="ECO:0000313" key="14">
    <source>
        <dbReference type="EMBL" id="WRM42130.1"/>
    </source>
</evidence>
<evidence type="ECO:0000256" key="11">
    <source>
        <dbReference type="SAM" id="Coils"/>
    </source>
</evidence>
<evidence type="ECO:0000256" key="3">
    <source>
        <dbReference type="ARBA" id="ARBA00022927"/>
    </source>
</evidence>
<comment type="subcellular location">
    <subcellularLocation>
        <location evidence="9 10">Peroxisome membrane</location>
    </subcellularLocation>
</comment>
<evidence type="ECO:0000256" key="4">
    <source>
        <dbReference type="ARBA" id="ARBA00023010"/>
    </source>
</evidence>
<reference evidence="14" key="2">
    <citation type="submission" date="2024-01" db="EMBL/GenBank/DDBJ databases">
        <authorList>
            <person name="Lin X."/>
            <person name="Liu Y."/>
        </authorList>
    </citation>
    <scope>NUCLEOTIDE SEQUENCE</scope>
</reference>
<dbReference type="GO" id="GO:0005778">
    <property type="term" value="C:peroxisomal membrane"/>
    <property type="evidence" value="ECO:0007669"/>
    <property type="project" value="UniProtKB-SubCell"/>
</dbReference>
<dbReference type="InterPro" id="IPR025655">
    <property type="entry name" value="PEX14"/>
</dbReference>
<evidence type="ECO:0000256" key="5">
    <source>
        <dbReference type="ARBA" id="ARBA00023136"/>
    </source>
</evidence>
<dbReference type="EMBL" id="PP098367">
    <property type="protein sequence ID" value="WRM42130.1"/>
    <property type="molecule type" value="mRNA"/>
</dbReference>
<feature type="compositionally biased region" description="Polar residues" evidence="12">
    <location>
        <begin position="307"/>
        <end position="316"/>
    </location>
</feature>
<gene>
    <name evidence="14" type="primary">pex14</name>
</gene>
<name>A0AAU0UGT2_NILLU</name>
<comment type="function">
    <text evidence="10">Component of the PEX13-PEX14 docking complex, a translocon channel that specifically mediates the import of peroxisomal cargo proteins bound to PEX5 receptor. The PEX13-PEX14 docking complex forms a large import pore which can be opened to a diameter of about 9 nm. Mechanistically, PEX5 receptor along with cargo proteins associates with the PEX14 subunit of the PEX13-PEX14 docking complex in the cytosol, leading to the insertion of the receptor into the organelle membrane with the concomitant translocation of the cargo into the peroxisome matrix.</text>
</comment>
<evidence type="ECO:0000256" key="9">
    <source>
        <dbReference type="ARBA" id="ARBA00046271"/>
    </source>
</evidence>
<comment type="similarity">
    <text evidence="1 10">Belongs to the peroxin-14 family.</text>
</comment>
<dbReference type="GO" id="GO:1990429">
    <property type="term" value="C:peroxisomal importomer complex"/>
    <property type="evidence" value="ECO:0007669"/>
    <property type="project" value="TreeGrafter"/>
</dbReference>
<keyword evidence="2 10" id="KW-0813">Transport</keyword>
<keyword evidence="11" id="KW-0175">Coiled coil</keyword>
<dbReference type="PANTHER" id="PTHR23058:SF0">
    <property type="entry name" value="PEROXISOMAL MEMBRANE PROTEIN PEX14"/>
    <property type="match status" value="1"/>
</dbReference>
<dbReference type="PANTHER" id="PTHR23058">
    <property type="entry name" value="PEROXISOMAL MEMBRANE PROTEIN PEX14"/>
    <property type="match status" value="1"/>
</dbReference>
<dbReference type="Gene3D" id="1.10.10.10">
    <property type="entry name" value="Winged helix-like DNA-binding domain superfamily/Winged helix DNA-binding domain"/>
    <property type="match status" value="1"/>
</dbReference>
<dbReference type="GO" id="GO:0016560">
    <property type="term" value="P:protein import into peroxisome matrix, docking"/>
    <property type="evidence" value="ECO:0007669"/>
    <property type="project" value="UniProtKB-UniRule"/>
</dbReference>
<proteinExistence type="evidence at transcript level"/>
<organism evidence="14">
    <name type="scientific">Nilaparvata lugens</name>
    <name type="common">Brown planthopper</name>
    <dbReference type="NCBI Taxonomy" id="108931"/>
    <lineage>
        <taxon>Eukaryota</taxon>
        <taxon>Metazoa</taxon>
        <taxon>Ecdysozoa</taxon>
        <taxon>Arthropoda</taxon>
        <taxon>Hexapoda</taxon>
        <taxon>Insecta</taxon>
        <taxon>Pterygota</taxon>
        <taxon>Neoptera</taxon>
        <taxon>Paraneoptera</taxon>
        <taxon>Hemiptera</taxon>
        <taxon>Auchenorrhyncha</taxon>
        <taxon>Fulgoroidea</taxon>
        <taxon>Delphacidae</taxon>
        <taxon>Delphacinae</taxon>
        <taxon>Nilaparvata</taxon>
    </lineage>
</organism>
<evidence type="ECO:0000256" key="2">
    <source>
        <dbReference type="ARBA" id="ARBA00022448"/>
    </source>
</evidence>
<sequence length="316" mass="35159">MGDSNDDKSKNMDNLETAVTLEPVDVRESLVQTAVQFLQNPKTRGSSLKLKIMFLKKKGLTEDEIQLAIDRSGTALYEEAKNSVREASRPPTAPSLPPNLGYNFRQQMASTSQPRSPFEIVKDIANTVVALGGLGYLVYWFYKTFIQPWLFGKSTKKKKPDDGDAVTLAEVKRELQQGLARVSRDLDALANQRAAERSRDMQELSGQVATVKGLLLNRSQFPSVPPTSLGSPAKIPSWQLATEKDEEQVGNTAAAHQQQLIDNKMAANELEQKEKEDQEEEEEEEDEEEEDESSKSAAEASDSSLEMINSITNHRD</sequence>
<dbReference type="InterPro" id="IPR036388">
    <property type="entry name" value="WH-like_DNA-bd_sf"/>
</dbReference>
<reference evidence="14" key="1">
    <citation type="journal article" date="2024" name="Insect Biochem. Mol. Biol.">
        <title>Peroxisome biogenesis factor PEX14 is crucial for survival and fecundity of female brown planthopper, Nilaparvata lugens (Stal).</title>
        <authorList>
            <person name="Liu Y."/>
            <person name="Dai H."/>
            <person name="Bamu A."/>
            <person name="Lin X."/>
        </authorList>
    </citation>
    <scope>NUCLEOTIDE SEQUENCE</scope>
</reference>
<evidence type="ECO:0000256" key="12">
    <source>
        <dbReference type="SAM" id="MobiDB-lite"/>
    </source>
</evidence>
<dbReference type="InterPro" id="IPR006785">
    <property type="entry name" value="Pex14_N"/>
</dbReference>
<protein>
    <recommendedName>
        <fullName evidence="7 10">Peroxisomal membrane protein PEX14</fullName>
    </recommendedName>
    <alternativeName>
        <fullName evidence="8 10">Peroxin-14</fullName>
    </alternativeName>
</protein>
<keyword evidence="4" id="KW-0811">Translocation</keyword>
<evidence type="ECO:0000256" key="10">
    <source>
        <dbReference type="RuleBase" id="RU367032"/>
    </source>
</evidence>
<dbReference type="AlphaFoldDB" id="A0AAU0UGT2"/>
<feature type="domain" description="Peroxisome membrane anchor protein Pex14p N-terminal" evidence="13">
    <location>
        <begin position="27"/>
        <end position="70"/>
    </location>
</feature>
<feature type="coiled-coil region" evidence="11">
    <location>
        <begin position="172"/>
        <end position="199"/>
    </location>
</feature>
<evidence type="ECO:0000256" key="6">
    <source>
        <dbReference type="ARBA" id="ARBA00023140"/>
    </source>
</evidence>
<keyword evidence="5 10" id="KW-0472">Membrane</keyword>
<keyword evidence="3 10" id="KW-0653">Protein transport</keyword>
<evidence type="ECO:0000256" key="7">
    <source>
        <dbReference type="ARBA" id="ARBA00029502"/>
    </source>
</evidence>
<feature type="compositionally biased region" description="Low complexity" evidence="12">
    <location>
        <begin position="295"/>
        <end position="306"/>
    </location>
</feature>
<evidence type="ECO:0000256" key="8">
    <source>
        <dbReference type="ARBA" id="ARBA00029691"/>
    </source>
</evidence>
<dbReference type="GO" id="GO:0005102">
    <property type="term" value="F:signaling receptor binding"/>
    <property type="evidence" value="ECO:0007669"/>
    <property type="project" value="TreeGrafter"/>
</dbReference>
<keyword evidence="6 10" id="KW-0576">Peroxisome</keyword>
<feature type="region of interest" description="Disordered" evidence="12">
    <location>
        <begin position="244"/>
        <end position="316"/>
    </location>
</feature>
<accession>A0AAU0UGT2</accession>
<evidence type="ECO:0000256" key="1">
    <source>
        <dbReference type="ARBA" id="ARBA00005443"/>
    </source>
</evidence>
<feature type="compositionally biased region" description="Polar residues" evidence="12">
    <location>
        <begin position="249"/>
        <end position="261"/>
    </location>
</feature>